<dbReference type="AlphaFoldDB" id="A0A4R6SZG0"/>
<gene>
    <name evidence="3" type="ORF">ATK78_0976</name>
</gene>
<feature type="chain" id="PRO_5020325400" evidence="2">
    <location>
        <begin position="27"/>
        <end position="86"/>
    </location>
</feature>
<proteinExistence type="predicted"/>
<accession>A0A4R6SZG0</accession>
<feature type="compositionally biased region" description="Basic and acidic residues" evidence="1">
    <location>
        <begin position="72"/>
        <end position="86"/>
    </location>
</feature>
<dbReference type="EMBL" id="SNYC01000003">
    <property type="protein sequence ID" value="TDQ11846.1"/>
    <property type="molecule type" value="Genomic_DNA"/>
</dbReference>
<dbReference type="RefSeq" id="WP_133574887.1">
    <property type="nucleotide sequence ID" value="NZ_SNYC01000003.1"/>
</dbReference>
<dbReference type="PROSITE" id="PS51257">
    <property type="entry name" value="PROKAR_LIPOPROTEIN"/>
    <property type="match status" value="1"/>
</dbReference>
<keyword evidence="2" id="KW-0732">Signal</keyword>
<feature type="region of interest" description="Disordered" evidence="1">
    <location>
        <begin position="30"/>
        <end position="86"/>
    </location>
</feature>
<reference evidence="3 4" key="1">
    <citation type="submission" date="2019-03" db="EMBL/GenBank/DDBJ databases">
        <title>Genomic Encyclopedia of Archaeal and Bacterial Type Strains, Phase II (KMG-II): from individual species to whole genera.</title>
        <authorList>
            <person name="Goeker M."/>
        </authorList>
    </citation>
    <scope>NUCLEOTIDE SEQUENCE [LARGE SCALE GENOMIC DNA]</scope>
    <source>
        <strain evidence="3 4">DSM 19035</strain>
    </source>
</reference>
<evidence type="ECO:0000256" key="1">
    <source>
        <dbReference type="SAM" id="MobiDB-lite"/>
    </source>
</evidence>
<feature type="signal peptide" evidence="2">
    <location>
        <begin position="1"/>
        <end position="26"/>
    </location>
</feature>
<feature type="compositionally biased region" description="Low complexity" evidence="1">
    <location>
        <begin position="39"/>
        <end position="71"/>
    </location>
</feature>
<dbReference type="Proteomes" id="UP000295620">
    <property type="component" value="Unassembled WGS sequence"/>
</dbReference>
<keyword evidence="4" id="KW-1185">Reference proteome</keyword>
<evidence type="ECO:0000313" key="4">
    <source>
        <dbReference type="Proteomes" id="UP000295620"/>
    </source>
</evidence>
<evidence type="ECO:0000256" key="2">
    <source>
        <dbReference type="SAM" id="SignalP"/>
    </source>
</evidence>
<evidence type="ECO:0000313" key="3">
    <source>
        <dbReference type="EMBL" id="TDQ11846.1"/>
    </source>
</evidence>
<sequence>MKKINQPKSKLVPLMLTAFMVFGVMAACSSPEERATTQIDTNTTASADTSGTDTITNTGSLSGSNGTGTDTTDTRRQEATRQESNQ</sequence>
<comment type="caution">
    <text evidence="3">The sequence shown here is derived from an EMBL/GenBank/DDBJ whole genome shotgun (WGS) entry which is preliminary data.</text>
</comment>
<organism evidence="3 4">
    <name type="scientific">Pedobacter metabolipauper</name>
    <dbReference type="NCBI Taxonomy" id="425513"/>
    <lineage>
        <taxon>Bacteria</taxon>
        <taxon>Pseudomonadati</taxon>
        <taxon>Bacteroidota</taxon>
        <taxon>Sphingobacteriia</taxon>
        <taxon>Sphingobacteriales</taxon>
        <taxon>Sphingobacteriaceae</taxon>
        <taxon>Pedobacter</taxon>
    </lineage>
</organism>
<protein>
    <submittedName>
        <fullName evidence="3">Uncharacterized protein</fullName>
    </submittedName>
</protein>
<name>A0A4R6SZG0_9SPHI</name>